<evidence type="ECO:0000256" key="1">
    <source>
        <dbReference type="SAM" id="Phobius"/>
    </source>
</evidence>
<protein>
    <recommendedName>
        <fullName evidence="2">NAD(+)--protein-arginine ADP-ribosyltransferase Tre1-like N-terminal domain-containing protein</fullName>
    </recommendedName>
</protein>
<name>F3GNV1_PSESJ</name>
<proteinExistence type="predicted"/>
<comment type="caution">
    <text evidence="3">The sequence shown here is derived from an EMBL/GenBank/DDBJ whole genome shotgun (WGS) entry which is preliminary data.</text>
</comment>
<gene>
    <name evidence="3" type="ORF">PSYPI_43089</name>
</gene>
<reference evidence="3 4" key="1">
    <citation type="journal article" date="2011" name="PLoS Pathog.">
        <title>Dynamic evolution of pathogenicity revealed by sequencing and comparative genomics of 19 Pseudomonas syringae isolates.</title>
        <authorList>
            <person name="Baltrus D.A."/>
            <person name="Nishimura M.T."/>
            <person name="Romanchuk A."/>
            <person name="Chang J.H."/>
            <person name="Mukhtar M.S."/>
            <person name="Cherkis K."/>
            <person name="Roach J."/>
            <person name="Grant S.R."/>
            <person name="Jones C.D."/>
            <person name="Dangl J.L."/>
        </authorList>
    </citation>
    <scope>NUCLEOTIDE SEQUENCE [LARGE SCALE GENOMIC DNA]</scope>
    <source>
        <strain evidence="3 4">1704B</strain>
    </source>
</reference>
<keyword evidence="1" id="KW-0812">Transmembrane</keyword>
<evidence type="ECO:0000313" key="3">
    <source>
        <dbReference type="EMBL" id="EGH48754.1"/>
    </source>
</evidence>
<feature type="transmembrane region" description="Helical" evidence="1">
    <location>
        <begin position="21"/>
        <end position="43"/>
    </location>
</feature>
<dbReference type="Proteomes" id="UP000004986">
    <property type="component" value="Unassembled WGS sequence"/>
</dbReference>
<dbReference type="InterPro" id="IPR049195">
    <property type="entry name" value="Tre1-like_N"/>
</dbReference>
<organism evidence="3 4">
    <name type="scientific">Pseudomonas syringae pv. pisi str. 1704B</name>
    <dbReference type="NCBI Taxonomy" id="629263"/>
    <lineage>
        <taxon>Bacteria</taxon>
        <taxon>Pseudomonadati</taxon>
        <taxon>Pseudomonadota</taxon>
        <taxon>Gammaproteobacteria</taxon>
        <taxon>Pseudomonadales</taxon>
        <taxon>Pseudomonadaceae</taxon>
        <taxon>Pseudomonas</taxon>
        <taxon>Pseudomonas syringae</taxon>
    </lineage>
</organism>
<keyword evidence="4" id="KW-1185">Reference proteome</keyword>
<evidence type="ECO:0000259" key="2">
    <source>
        <dbReference type="Pfam" id="PF21724"/>
    </source>
</evidence>
<feature type="non-terminal residue" evidence="3">
    <location>
        <position position="78"/>
    </location>
</feature>
<sequence length="78" mass="7637">RFSDLDIRSIIDEMISTVVDMAMIIIGSALTGATIGGGVGLLAGGVGAFPGATAGALIGVQAGTWILGVMGLASIAEF</sequence>
<dbReference type="HOGENOM" id="CLU_2627884_0_0_6"/>
<feature type="transmembrane region" description="Helical" evidence="1">
    <location>
        <begin position="55"/>
        <end position="76"/>
    </location>
</feature>
<accession>F3GNV1</accession>
<dbReference type="Pfam" id="PF21724">
    <property type="entry name" value="DUF6861"/>
    <property type="match status" value="1"/>
</dbReference>
<dbReference type="EMBL" id="AEAI01003448">
    <property type="protein sequence ID" value="EGH48754.1"/>
    <property type="molecule type" value="Genomic_DNA"/>
</dbReference>
<feature type="domain" description="NAD(+)--protein-arginine ADP-ribosyltransferase Tre1-like N-terminal" evidence="2">
    <location>
        <begin position="1"/>
        <end position="78"/>
    </location>
</feature>
<keyword evidence="1" id="KW-0472">Membrane</keyword>
<feature type="non-terminal residue" evidence="3">
    <location>
        <position position="1"/>
    </location>
</feature>
<keyword evidence="1" id="KW-1133">Transmembrane helix</keyword>
<evidence type="ECO:0000313" key="4">
    <source>
        <dbReference type="Proteomes" id="UP000004986"/>
    </source>
</evidence>
<dbReference type="AlphaFoldDB" id="F3GNV1"/>